<feature type="region of interest" description="Disordered" evidence="7">
    <location>
        <begin position="330"/>
        <end position="349"/>
    </location>
</feature>
<dbReference type="RefSeq" id="WP_188762896.1">
    <property type="nucleotide sequence ID" value="NZ_BMJM01000006.1"/>
</dbReference>
<evidence type="ECO:0000256" key="7">
    <source>
        <dbReference type="SAM" id="MobiDB-lite"/>
    </source>
</evidence>
<keyword evidence="11" id="KW-1185">Reference proteome</keyword>
<accession>A0A916ZU82</accession>
<dbReference type="PANTHER" id="PTHR48090">
    <property type="entry name" value="UNDECAPRENYL-PHOSPHATE 4-DEOXY-4-FORMAMIDO-L-ARABINOSE TRANSFERASE-RELATED"/>
    <property type="match status" value="1"/>
</dbReference>
<dbReference type="InterPro" id="IPR001173">
    <property type="entry name" value="Glyco_trans_2-like"/>
</dbReference>
<feature type="transmembrane region" description="Helical" evidence="8">
    <location>
        <begin position="236"/>
        <end position="258"/>
    </location>
</feature>
<keyword evidence="2" id="KW-0328">Glycosyltransferase</keyword>
<organism evidence="10 11">
    <name type="scientific">Sandarakinorhabdus glacialis</name>
    <dbReference type="NCBI Taxonomy" id="1614636"/>
    <lineage>
        <taxon>Bacteria</taxon>
        <taxon>Pseudomonadati</taxon>
        <taxon>Pseudomonadota</taxon>
        <taxon>Alphaproteobacteria</taxon>
        <taxon>Sphingomonadales</taxon>
        <taxon>Sphingosinicellaceae</taxon>
        <taxon>Sandarakinorhabdus</taxon>
    </lineage>
</organism>
<evidence type="ECO:0000256" key="1">
    <source>
        <dbReference type="ARBA" id="ARBA00004141"/>
    </source>
</evidence>
<feature type="compositionally biased region" description="Basic and acidic residues" evidence="7">
    <location>
        <begin position="340"/>
        <end position="349"/>
    </location>
</feature>
<protein>
    <submittedName>
        <fullName evidence="10">Glycosyltransferase YkcC</fullName>
    </submittedName>
</protein>
<evidence type="ECO:0000313" key="10">
    <source>
        <dbReference type="EMBL" id="GGE14442.1"/>
    </source>
</evidence>
<name>A0A916ZU82_9SPHN</name>
<dbReference type="GO" id="GO:0016757">
    <property type="term" value="F:glycosyltransferase activity"/>
    <property type="evidence" value="ECO:0007669"/>
    <property type="project" value="UniProtKB-KW"/>
</dbReference>
<keyword evidence="5 8" id="KW-1133">Transmembrane helix</keyword>
<dbReference type="CDD" id="cd04187">
    <property type="entry name" value="DPM1_like_bac"/>
    <property type="match status" value="1"/>
</dbReference>
<evidence type="ECO:0000256" key="4">
    <source>
        <dbReference type="ARBA" id="ARBA00022692"/>
    </source>
</evidence>
<comment type="subcellular location">
    <subcellularLocation>
        <location evidence="1">Membrane</location>
        <topology evidence="1">Multi-pass membrane protein</topology>
    </subcellularLocation>
</comment>
<reference evidence="10" key="1">
    <citation type="journal article" date="2014" name="Int. J. Syst. Evol. Microbiol.">
        <title>Complete genome sequence of Corynebacterium casei LMG S-19264T (=DSM 44701T), isolated from a smear-ripened cheese.</title>
        <authorList>
            <consortium name="US DOE Joint Genome Institute (JGI-PGF)"/>
            <person name="Walter F."/>
            <person name="Albersmeier A."/>
            <person name="Kalinowski J."/>
            <person name="Ruckert C."/>
        </authorList>
    </citation>
    <scope>NUCLEOTIDE SEQUENCE</scope>
    <source>
        <strain evidence="10">CGMCC 1.15519</strain>
    </source>
</reference>
<dbReference type="GO" id="GO:0005886">
    <property type="term" value="C:plasma membrane"/>
    <property type="evidence" value="ECO:0007669"/>
    <property type="project" value="TreeGrafter"/>
</dbReference>
<dbReference type="EMBL" id="BMJM01000006">
    <property type="protein sequence ID" value="GGE14442.1"/>
    <property type="molecule type" value="Genomic_DNA"/>
</dbReference>
<evidence type="ECO:0000256" key="3">
    <source>
        <dbReference type="ARBA" id="ARBA00022679"/>
    </source>
</evidence>
<dbReference type="Gene3D" id="3.90.550.10">
    <property type="entry name" value="Spore Coat Polysaccharide Biosynthesis Protein SpsA, Chain A"/>
    <property type="match status" value="1"/>
</dbReference>
<dbReference type="AlphaFoldDB" id="A0A916ZU82"/>
<dbReference type="InterPro" id="IPR050256">
    <property type="entry name" value="Glycosyltransferase_2"/>
</dbReference>
<evidence type="ECO:0000256" key="8">
    <source>
        <dbReference type="SAM" id="Phobius"/>
    </source>
</evidence>
<sequence length="349" mass="38619">MLTSAPVPVLVSVLIPALNEEANVERAYRAVTAVCDDLPGHECEIIFTDNHSSDRTFAILQDIAAADPRVRVIRFSRNCGYHHSVLVAYQRARGDCAIQVDCDLQDPPSHIPSMLALWRQGHKVVYGVRRSLPDGLVVRSARQLFYRLLRAMSDDDLPLDAGEFRLVDRRILDELREVEDTSPYVRGLISAMGFSQVGFVYDRADRVAGDSKFPFRKMLAMAVDGLLNHSLVPLRIASGIALVVGALTFFLICGYLVARLAFGQEWPAGFATTTLLLLLSIMLNAMCFGIIGEYVGRIFMQAKRRPRPIIEDSINFGEPAMATQLWREPSADAVLPSGDGDARRGNSRG</sequence>
<dbReference type="Pfam" id="PF00535">
    <property type="entry name" value="Glycos_transf_2"/>
    <property type="match status" value="1"/>
</dbReference>
<dbReference type="SUPFAM" id="SSF53448">
    <property type="entry name" value="Nucleotide-diphospho-sugar transferases"/>
    <property type="match status" value="1"/>
</dbReference>
<keyword evidence="4 8" id="KW-0812">Transmembrane</keyword>
<dbReference type="InterPro" id="IPR029044">
    <property type="entry name" value="Nucleotide-diphossugar_trans"/>
</dbReference>
<comment type="caution">
    <text evidence="10">The sequence shown here is derived from an EMBL/GenBank/DDBJ whole genome shotgun (WGS) entry which is preliminary data.</text>
</comment>
<keyword evidence="3" id="KW-0808">Transferase</keyword>
<proteinExistence type="predicted"/>
<feature type="domain" description="Glycosyltransferase 2-like" evidence="9">
    <location>
        <begin position="12"/>
        <end position="175"/>
    </location>
</feature>
<evidence type="ECO:0000256" key="6">
    <source>
        <dbReference type="ARBA" id="ARBA00023136"/>
    </source>
</evidence>
<reference evidence="10" key="2">
    <citation type="submission" date="2020-09" db="EMBL/GenBank/DDBJ databases">
        <authorList>
            <person name="Sun Q."/>
            <person name="Zhou Y."/>
        </authorList>
    </citation>
    <scope>NUCLEOTIDE SEQUENCE</scope>
    <source>
        <strain evidence="10">CGMCC 1.15519</strain>
    </source>
</reference>
<evidence type="ECO:0000313" key="11">
    <source>
        <dbReference type="Proteomes" id="UP000635071"/>
    </source>
</evidence>
<dbReference type="PANTHER" id="PTHR48090:SF1">
    <property type="entry name" value="PROPHAGE BACTOPRENOL GLUCOSYL TRANSFERASE HOMOLOG"/>
    <property type="match status" value="1"/>
</dbReference>
<dbReference type="Proteomes" id="UP000635071">
    <property type="component" value="Unassembled WGS sequence"/>
</dbReference>
<evidence type="ECO:0000256" key="5">
    <source>
        <dbReference type="ARBA" id="ARBA00022989"/>
    </source>
</evidence>
<evidence type="ECO:0000259" key="9">
    <source>
        <dbReference type="Pfam" id="PF00535"/>
    </source>
</evidence>
<keyword evidence="6 8" id="KW-0472">Membrane</keyword>
<feature type="transmembrane region" description="Helical" evidence="8">
    <location>
        <begin position="270"/>
        <end position="295"/>
    </location>
</feature>
<evidence type="ECO:0000256" key="2">
    <source>
        <dbReference type="ARBA" id="ARBA00022676"/>
    </source>
</evidence>
<gene>
    <name evidence="10" type="primary">ykcC</name>
    <name evidence="10" type="ORF">GCM10011529_21010</name>
</gene>